<keyword evidence="3" id="KW-1185">Reference proteome</keyword>
<protein>
    <submittedName>
        <fullName evidence="2">Uncharacterized protein</fullName>
    </submittedName>
</protein>
<organism evidence="2 3">
    <name type="scientific">Zizania palustris</name>
    <name type="common">Northern wild rice</name>
    <dbReference type="NCBI Taxonomy" id="103762"/>
    <lineage>
        <taxon>Eukaryota</taxon>
        <taxon>Viridiplantae</taxon>
        <taxon>Streptophyta</taxon>
        <taxon>Embryophyta</taxon>
        <taxon>Tracheophyta</taxon>
        <taxon>Spermatophyta</taxon>
        <taxon>Magnoliopsida</taxon>
        <taxon>Liliopsida</taxon>
        <taxon>Poales</taxon>
        <taxon>Poaceae</taxon>
        <taxon>BOP clade</taxon>
        <taxon>Oryzoideae</taxon>
        <taxon>Oryzeae</taxon>
        <taxon>Zizaniinae</taxon>
        <taxon>Zizania</taxon>
    </lineage>
</organism>
<evidence type="ECO:0000313" key="3">
    <source>
        <dbReference type="Proteomes" id="UP000729402"/>
    </source>
</evidence>
<evidence type="ECO:0000313" key="2">
    <source>
        <dbReference type="EMBL" id="KAG8098093.1"/>
    </source>
</evidence>
<sequence>MPTSAEPRCLASRVQADAPRTPSCPRRINCTLATFNARRRGAAEVGRRGGGGSAKPGTREVRRQGSTEADARGGETTGDQGRAWRPGRGLGGWWGRSAVVGAARAHVACHD</sequence>
<gene>
    <name evidence="2" type="ORF">GUJ93_ZPchr0013g34143</name>
</gene>
<dbReference type="Proteomes" id="UP000729402">
    <property type="component" value="Unassembled WGS sequence"/>
</dbReference>
<feature type="region of interest" description="Disordered" evidence="1">
    <location>
        <begin position="41"/>
        <end position="91"/>
    </location>
</feature>
<dbReference type="EMBL" id="JAAALK010000079">
    <property type="protein sequence ID" value="KAG8098093.1"/>
    <property type="molecule type" value="Genomic_DNA"/>
</dbReference>
<proteinExistence type="predicted"/>
<name>A0A8J5WVT3_ZIZPA</name>
<reference evidence="2" key="2">
    <citation type="submission" date="2021-02" db="EMBL/GenBank/DDBJ databases">
        <authorList>
            <person name="Kimball J.A."/>
            <person name="Haas M.W."/>
            <person name="Macchietto M."/>
            <person name="Kono T."/>
            <person name="Duquette J."/>
            <person name="Shao M."/>
        </authorList>
    </citation>
    <scope>NUCLEOTIDE SEQUENCE</scope>
    <source>
        <tissue evidence="2">Fresh leaf tissue</tissue>
    </source>
</reference>
<comment type="caution">
    <text evidence="2">The sequence shown here is derived from an EMBL/GenBank/DDBJ whole genome shotgun (WGS) entry which is preliminary data.</text>
</comment>
<dbReference type="AlphaFoldDB" id="A0A8J5WVT3"/>
<evidence type="ECO:0000256" key="1">
    <source>
        <dbReference type="SAM" id="MobiDB-lite"/>
    </source>
</evidence>
<reference evidence="2" key="1">
    <citation type="journal article" date="2021" name="bioRxiv">
        <title>Whole Genome Assembly and Annotation of Northern Wild Rice, Zizania palustris L., Supports a Whole Genome Duplication in the Zizania Genus.</title>
        <authorList>
            <person name="Haas M."/>
            <person name="Kono T."/>
            <person name="Macchietto M."/>
            <person name="Millas R."/>
            <person name="McGilp L."/>
            <person name="Shao M."/>
            <person name="Duquette J."/>
            <person name="Hirsch C.N."/>
            <person name="Kimball J."/>
        </authorList>
    </citation>
    <scope>NUCLEOTIDE SEQUENCE</scope>
    <source>
        <tissue evidence="2">Fresh leaf tissue</tissue>
    </source>
</reference>
<feature type="region of interest" description="Disordered" evidence="1">
    <location>
        <begin position="1"/>
        <end position="21"/>
    </location>
</feature>
<accession>A0A8J5WVT3</accession>
<feature type="compositionally biased region" description="Basic and acidic residues" evidence="1">
    <location>
        <begin position="57"/>
        <end position="73"/>
    </location>
</feature>